<sequence>MRLSCYRIQPCRQTDIQKRDFMELPRGGHIRANGIRQHYLHFGKRGPRLVIVPGIVSPAMLWAHVGEWLAACSECFVLDVRGRGLSEAGAHLGYGLDACAQDLSAFVREMKLGPAVVVGHSMGARIAVRAAARTAELYRSLVLLDPPTSGPGRRDYPIPAERTLSLLRAAHRGEAAAAIGSGAGTKWPEQLQRLRAEWLSTCDERAVLAAYEDFHGQDMFGDLARAQVPASLICAGEGGVVSEDDVAEMRRLRRDLDVVRIPGVGHQMQAEDFGAFQRALATVLRRHDQAFERIDQ</sequence>
<dbReference type="InterPro" id="IPR029058">
    <property type="entry name" value="AB_hydrolase_fold"/>
</dbReference>
<evidence type="ECO:0000313" key="2">
    <source>
        <dbReference type="EMBL" id="TFZ02800.1"/>
    </source>
</evidence>
<dbReference type="AlphaFoldDB" id="A0A4Z0BWR7"/>
<keyword evidence="2" id="KW-0378">Hydrolase</keyword>
<evidence type="ECO:0000259" key="1">
    <source>
        <dbReference type="Pfam" id="PF12697"/>
    </source>
</evidence>
<dbReference type="PANTHER" id="PTHR43194">
    <property type="entry name" value="HYDROLASE ALPHA/BETA FOLD FAMILY"/>
    <property type="match status" value="1"/>
</dbReference>
<dbReference type="OrthoDB" id="9808398at2"/>
<dbReference type="InterPro" id="IPR000073">
    <property type="entry name" value="AB_hydrolase_1"/>
</dbReference>
<dbReference type="Gene3D" id="3.40.50.1820">
    <property type="entry name" value="alpha/beta hydrolase"/>
    <property type="match status" value="1"/>
</dbReference>
<dbReference type="EMBL" id="SMLM01000002">
    <property type="protein sequence ID" value="TFZ02800.1"/>
    <property type="molecule type" value="Genomic_DNA"/>
</dbReference>
<feature type="domain" description="AB hydrolase-1" evidence="1">
    <location>
        <begin position="49"/>
        <end position="268"/>
    </location>
</feature>
<comment type="caution">
    <text evidence="2">The sequence shown here is derived from an EMBL/GenBank/DDBJ whole genome shotgun (WGS) entry which is preliminary data.</text>
</comment>
<dbReference type="Pfam" id="PF12697">
    <property type="entry name" value="Abhydrolase_6"/>
    <property type="match status" value="1"/>
</dbReference>
<dbReference type="SUPFAM" id="SSF53474">
    <property type="entry name" value="alpha/beta-Hydrolases"/>
    <property type="match status" value="1"/>
</dbReference>
<gene>
    <name evidence="2" type="ORF">EZ313_16290</name>
</gene>
<evidence type="ECO:0000313" key="3">
    <source>
        <dbReference type="Proteomes" id="UP000298180"/>
    </source>
</evidence>
<keyword evidence="3" id="KW-1185">Reference proteome</keyword>
<dbReference type="PANTHER" id="PTHR43194:SF2">
    <property type="entry name" value="PEROXISOMAL MEMBRANE PROTEIN LPX1"/>
    <property type="match status" value="1"/>
</dbReference>
<accession>A0A4Z0BWR7</accession>
<proteinExistence type="predicted"/>
<dbReference type="GO" id="GO:0016787">
    <property type="term" value="F:hydrolase activity"/>
    <property type="evidence" value="ECO:0007669"/>
    <property type="project" value="UniProtKB-KW"/>
</dbReference>
<name>A0A4Z0BWR7_9BURK</name>
<dbReference type="InterPro" id="IPR050228">
    <property type="entry name" value="Carboxylesterase_BioH"/>
</dbReference>
<organism evidence="2 3">
    <name type="scientific">Ramlibacter henchirensis</name>
    <dbReference type="NCBI Taxonomy" id="204072"/>
    <lineage>
        <taxon>Bacteria</taxon>
        <taxon>Pseudomonadati</taxon>
        <taxon>Pseudomonadota</taxon>
        <taxon>Betaproteobacteria</taxon>
        <taxon>Burkholderiales</taxon>
        <taxon>Comamonadaceae</taxon>
        <taxon>Ramlibacter</taxon>
    </lineage>
</organism>
<dbReference type="Proteomes" id="UP000298180">
    <property type="component" value="Unassembled WGS sequence"/>
</dbReference>
<protein>
    <submittedName>
        <fullName evidence="2">Alpha/beta hydrolase</fullName>
    </submittedName>
</protein>
<reference evidence="2 3" key="1">
    <citation type="submission" date="2019-03" db="EMBL/GenBank/DDBJ databases">
        <title>Ramlibacter henchirensis DSM 14656, whole genome shotgun sequence.</title>
        <authorList>
            <person name="Zhang X."/>
            <person name="Feng G."/>
            <person name="Zhu H."/>
        </authorList>
    </citation>
    <scope>NUCLEOTIDE SEQUENCE [LARGE SCALE GENOMIC DNA]</scope>
    <source>
        <strain evidence="2 3">DSM 14656</strain>
    </source>
</reference>